<keyword evidence="2" id="KW-1003">Cell membrane</keyword>
<evidence type="ECO:0000256" key="1">
    <source>
        <dbReference type="ARBA" id="ARBA00004651"/>
    </source>
</evidence>
<keyword evidence="4 7" id="KW-1133">Transmembrane helix</keyword>
<evidence type="ECO:0000256" key="2">
    <source>
        <dbReference type="ARBA" id="ARBA00022475"/>
    </source>
</evidence>
<comment type="caution">
    <text evidence="8">The sequence shown here is derived from an EMBL/GenBank/DDBJ whole genome shotgun (WGS) entry which is preliminary data.</text>
</comment>
<dbReference type="InterPro" id="IPR050833">
    <property type="entry name" value="Poly_Biosynth_Transport"/>
</dbReference>
<keyword evidence="9" id="KW-1185">Reference proteome</keyword>
<feature type="region of interest" description="Disordered" evidence="6">
    <location>
        <begin position="1"/>
        <end position="32"/>
    </location>
</feature>
<feature type="transmembrane region" description="Helical" evidence="7">
    <location>
        <begin position="205"/>
        <end position="224"/>
    </location>
</feature>
<reference evidence="8 9" key="1">
    <citation type="submission" date="2018-05" db="EMBL/GenBank/DDBJ databases">
        <title>Genomic Encyclopedia of Type Strains, Phase IV (KMG-IV): sequencing the most valuable type-strain genomes for metagenomic binning, comparative biology and taxonomic classification.</title>
        <authorList>
            <person name="Goeker M."/>
        </authorList>
    </citation>
    <scope>NUCLEOTIDE SEQUENCE [LARGE SCALE GENOMIC DNA]</scope>
    <source>
        <strain evidence="8 9">DSM 3183</strain>
    </source>
</reference>
<dbReference type="PANTHER" id="PTHR30250:SF11">
    <property type="entry name" value="O-ANTIGEN TRANSPORTER-RELATED"/>
    <property type="match status" value="1"/>
</dbReference>
<dbReference type="GO" id="GO:0005886">
    <property type="term" value="C:plasma membrane"/>
    <property type="evidence" value="ECO:0007669"/>
    <property type="project" value="UniProtKB-SubCell"/>
</dbReference>
<feature type="transmembrane region" description="Helical" evidence="7">
    <location>
        <begin position="479"/>
        <end position="498"/>
    </location>
</feature>
<accession>A0A2V3VCP8</accession>
<feature type="transmembrane region" description="Helical" evidence="7">
    <location>
        <begin position="455"/>
        <end position="473"/>
    </location>
</feature>
<dbReference type="PANTHER" id="PTHR30250">
    <property type="entry name" value="PST FAMILY PREDICTED COLANIC ACID TRANSPORTER"/>
    <property type="match status" value="1"/>
</dbReference>
<organism evidence="8 9">
    <name type="scientific">Blastomonas natatoria</name>
    <dbReference type="NCBI Taxonomy" id="34015"/>
    <lineage>
        <taxon>Bacteria</taxon>
        <taxon>Pseudomonadati</taxon>
        <taxon>Pseudomonadota</taxon>
        <taxon>Alphaproteobacteria</taxon>
        <taxon>Sphingomonadales</taxon>
        <taxon>Sphingomonadaceae</taxon>
        <taxon>Blastomonas</taxon>
    </lineage>
</organism>
<evidence type="ECO:0000256" key="4">
    <source>
        <dbReference type="ARBA" id="ARBA00022989"/>
    </source>
</evidence>
<feature type="transmembrane region" description="Helical" evidence="7">
    <location>
        <begin position="419"/>
        <end position="443"/>
    </location>
</feature>
<sequence length="518" mass="54603">MTSSPPHNRPESPDAASGPDAAAQSGDDPRQGGDIQALAKGGRTNFFGFLLRLAARLPFLFIAGRLYGAEALGRFAYAILVVEFAAQLATLGLKRGLAAQLARTSRPHAQVVADGMLVSFVASAIAATGLMLLPEIMFPNSTAGEIDRLLPLVIFAVAGSDVALAALAYRFDIAATVRARSIIEPWTISITAWIFYYLTPTDGLILSYIASMVAAFIASIIPMLRNYGMPAGWMPRPLKLLRMARRNAPLAAADAIEWGSRRLDLAVLGLFAAPAVVGVYYIAQQVASLPQKLKTSFDPILGPVIARNLQSGKMAEIARQVSQVGFWIIAAQLGVALALGIPGEGVMGLVGPNFVGGTGALAFLLAAEVVAATAAVSEAALVYIARHRNLMISLAMLALQGGLSVALILSAQALGLPPLFQAASVALALALALGFASIVKARLLSKLLGAPVNGWRWALVWAGAAATAVGWGFTKLPEWAELAFGIPAILGVYGWVIWRRGFGPEDRELFRTRKDSAE</sequence>
<keyword evidence="3 7" id="KW-0812">Transmembrane</keyword>
<feature type="transmembrane region" description="Helical" evidence="7">
    <location>
        <begin position="75"/>
        <end position="94"/>
    </location>
</feature>
<evidence type="ECO:0000256" key="7">
    <source>
        <dbReference type="SAM" id="Phobius"/>
    </source>
</evidence>
<dbReference type="Pfam" id="PF13440">
    <property type="entry name" value="Polysacc_synt_3"/>
    <property type="match status" value="1"/>
</dbReference>
<name>A0A2V3VCP8_9SPHN</name>
<feature type="compositionally biased region" description="Low complexity" evidence="6">
    <location>
        <begin position="13"/>
        <end position="26"/>
    </location>
</feature>
<dbReference type="EMBL" id="QJJM01000001">
    <property type="protein sequence ID" value="PXW78944.1"/>
    <property type="molecule type" value="Genomic_DNA"/>
</dbReference>
<feature type="transmembrane region" description="Helical" evidence="7">
    <location>
        <begin position="392"/>
        <end position="413"/>
    </location>
</feature>
<feature type="transmembrane region" description="Helical" evidence="7">
    <location>
        <begin position="361"/>
        <end position="385"/>
    </location>
</feature>
<gene>
    <name evidence="8" type="ORF">C7451_1016</name>
</gene>
<dbReference type="AlphaFoldDB" id="A0A2V3VCP8"/>
<evidence type="ECO:0000313" key="8">
    <source>
        <dbReference type="EMBL" id="PXW78944.1"/>
    </source>
</evidence>
<keyword evidence="5 7" id="KW-0472">Membrane</keyword>
<comment type="subcellular location">
    <subcellularLocation>
        <location evidence="1">Cell membrane</location>
        <topology evidence="1">Multi-pass membrane protein</topology>
    </subcellularLocation>
</comment>
<dbReference type="Proteomes" id="UP000248014">
    <property type="component" value="Unassembled WGS sequence"/>
</dbReference>
<evidence type="ECO:0000256" key="3">
    <source>
        <dbReference type="ARBA" id="ARBA00022692"/>
    </source>
</evidence>
<feature type="transmembrane region" description="Helical" evidence="7">
    <location>
        <begin position="115"/>
        <end position="137"/>
    </location>
</feature>
<evidence type="ECO:0000256" key="5">
    <source>
        <dbReference type="ARBA" id="ARBA00023136"/>
    </source>
</evidence>
<evidence type="ECO:0000256" key="6">
    <source>
        <dbReference type="SAM" id="MobiDB-lite"/>
    </source>
</evidence>
<feature type="transmembrane region" description="Helical" evidence="7">
    <location>
        <begin position="324"/>
        <end position="341"/>
    </location>
</feature>
<evidence type="ECO:0000313" key="9">
    <source>
        <dbReference type="Proteomes" id="UP000248014"/>
    </source>
</evidence>
<protein>
    <submittedName>
        <fullName evidence="8">O-antigen/teichoic acid export membrane protein</fullName>
    </submittedName>
</protein>
<proteinExistence type="predicted"/>
<feature type="transmembrane region" description="Helical" evidence="7">
    <location>
        <begin position="149"/>
        <end position="169"/>
    </location>
</feature>